<comment type="caution">
    <text evidence="7">The sequence shown here is derived from an EMBL/GenBank/DDBJ whole genome shotgun (WGS) entry which is preliminary data.</text>
</comment>
<accession>A0AAN7KK77</accession>
<dbReference type="Gene3D" id="3.30.310.130">
    <property type="entry name" value="Ubiquitin-related"/>
    <property type="match status" value="1"/>
</dbReference>
<keyword evidence="8" id="KW-1185">Reference proteome</keyword>
<dbReference type="Pfam" id="PF02902">
    <property type="entry name" value="Peptidase_C48"/>
    <property type="match status" value="1"/>
</dbReference>
<feature type="region of interest" description="Disordered" evidence="5">
    <location>
        <begin position="1"/>
        <end position="30"/>
    </location>
</feature>
<evidence type="ECO:0000256" key="3">
    <source>
        <dbReference type="ARBA" id="ARBA00022801"/>
    </source>
</evidence>
<evidence type="ECO:0000256" key="4">
    <source>
        <dbReference type="ARBA" id="ARBA00022807"/>
    </source>
</evidence>
<dbReference type="InterPro" id="IPR038765">
    <property type="entry name" value="Papain-like_cys_pep_sf"/>
</dbReference>
<organism evidence="7 8">
    <name type="scientific">Trapa incisa</name>
    <dbReference type="NCBI Taxonomy" id="236973"/>
    <lineage>
        <taxon>Eukaryota</taxon>
        <taxon>Viridiplantae</taxon>
        <taxon>Streptophyta</taxon>
        <taxon>Embryophyta</taxon>
        <taxon>Tracheophyta</taxon>
        <taxon>Spermatophyta</taxon>
        <taxon>Magnoliopsida</taxon>
        <taxon>eudicotyledons</taxon>
        <taxon>Gunneridae</taxon>
        <taxon>Pentapetalae</taxon>
        <taxon>rosids</taxon>
        <taxon>malvids</taxon>
        <taxon>Myrtales</taxon>
        <taxon>Lythraceae</taxon>
        <taxon>Trapa</taxon>
    </lineage>
</organism>
<dbReference type="PANTHER" id="PTHR46915:SF6">
    <property type="entry name" value="CYSTEINE PROTEINASES SUPERFAMILY PROTEIN"/>
    <property type="match status" value="1"/>
</dbReference>
<dbReference type="GO" id="GO:0006508">
    <property type="term" value="P:proteolysis"/>
    <property type="evidence" value="ECO:0007669"/>
    <property type="project" value="UniProtKB-KW"/>
</dbReference>
<dbReference type="Proteomes" id="UP001345219">
    <property type="component" value="Chromosome 3"/>
</dbReference>
<evidence type="ECO:0000256" key="1">
    <source>
        <dbReference type="ARBA" id="ARBA00005234"/>
    </source>
</evidence>
<keyword evidence="3" id="KW-0378">Hydrolase</keyword>
<dbReference type="Gene3D" id="1.10.418.20">
    <property type="match status" value="1"/>
</dbReference>
<sequence length="245" mass="28519">MAKRKSRGEAVERLISVDSSNSDSENTAGSTSRCCFDAAVPRQPKKIDTKTFEHYLGILKKNFSKRKNPSFVFLDCLWFTLYMQKPTKERVLTWIKNKRILTKKYVVVPIVCWNHWNLLILCHLGGGSSQSNTGTRCMLLLDSLLMSDPKRLEPDIRKFVMGIYEVENKPHKEAEVREIPLLIPKVPQQRNADDCGLFVLYFLKLFVQNAPVNFSHHGYPYFMKEDWFSHEDLDRFYSELSQCSQ</sequence>
<evidence type="ECO:0000256" key="5">
    <source>
        <dbReference type="SAM" id="MobiDB-lite"/>
    </source>
</evidence>
<gene>
    <name evidence="7" type="ORF">SAY87_003216</name>
</gene>
<comment type="similarity">
    <text evidence="1">Belongs to the peptidase C48 family.</text>
</comment>
<evidence type="ECO:0000256" key="2">
    <source>
        <dbReference type="ARBA" id="ARBA00022670"/>
    </source>
</evidence>
<protein>
    <recommendedName>
        <fullName evidence="6">Ubiquitin-like protease family profile domain-containing protein</fullName>
    </recommendedName>
</protein>
<evidence type="ECO:0000313" key="8">
    <source>
        <dbReference type="Proteomes" id="UP001345219"/>
    </source>
</evidence>
<evidence type="ECO:0000313" key="7">
    <source>
        <dbReference type="EMBL" id="KAK4768075.1"/>
    </source>
</evidence>
<dbReference type="InterPro" id="IPR003653">
    <property type="entry name" value="Peptidase_C48_C"/>
</dbReference>
<dbReference type="EMBL" id="JAXIOK010000006">
    <property type="protein sequence ID" value="KAK4768075.1"/>
    <property type="molecule type" value="Genomic_DNA"/>
</dbReference>
<dbReference type="GO" id="GO:0016926">
    <property type="term" value="P:protein desumoylation"/>
    <property type="evidence" value="ECO:0007669"/>
    <property type="project" value="UniProtKB-ARBA"/>
</dbReference>
<proteinExistence type="inferred from homology"/>
<dbReference type="PANTHER" id="PTHR46915">
    <property type="entry name" value="UBIQUITIN-LIKE PROTEASE 4-RELATED"/>
    <property type="match status" value="1"/>
</dbReference>
<dbReference type="GO" id="GO:0008234">
    <property type="term" value="F:cysteine-type peptidase activity"/>
    <property type="evidence" value="ECO:0007669"/>
    <property type="project" value="UniProtKB-KW"/>
</dbReference>
<reference evidence="7 8" key="1">
    <citation type="journal article" date="2023" name="Hortic Res">
        <title>Pangenome of water caltrop reveals structural variations and asymmetric subgenome divergence after allopolyploidization.</title>
        <authorList>
            <person name="Zhang X."/>
            <person name="Chen Y."/>
            <person name="Wang L."/>
            <person name="Yuan Y."/>
            <person name="Fang M."/>
            <person name="Shi L."/>
            <person name="Lu R."/>
            <person name="Comes H.P."/>
            <person name="Ma Y."/>
            <person name="Chen Y."/>
            <person name="Huang G."/>
            <person name="Zhou Y."/>
            <person name="Zheng Z."/>
            <person name="Qiu Y."/>
        </authorList>
    </citation>
    <scope>NUCLEOTIDE SEQUENCE [LARGE SCALE GENOMIC DNA]</scope>
    <source>
        <tissue evidence="7">Roots</tissue>
    </source>
</reference>
<keyword evidence="2" id="KW-0645">Protease</keyword>
<name>A0AAN7KK77_9MYRT</name>
<dbReference type="AlphaFoldDB" id="A0AAN7KK77"/>
<dbReference type="PROSITE" id="PS50600">
    <property type="entry name" value="ULP_PROTEASE"/>
    <property type="match status" value="1"/>
</dbReference>
<feature type="domain" description="Ubiquitin-like protease family profile" evidence="6">
    <location>
        <begin position="17"/>
        <end position="206"/>
    </location>
</feature>
<evidence type="ECO:0000259" key="6">
    <source>
        <dbReference type="PROSITE" id="PS50600"/>
    </source>
</evidence>
<dbReference type="SUPFAM" id="SSF54001">
    <property type="entry name" value="Cysteine proteinases"/>
    <property type="match status" value="1"/>
</dbReference>
<feature type="compositionally biased region" description="Polar residues" evidence="5">
    <location>
        <begin position="17"/>
        <end position="30"/>
    </location>
</feature>
<keyword evidence="4" id="KW-0788">Thiol protease</keyword>